<dbReference type="Proteomes" id="UP000249467">
    <property type="component" value="Unassembled WGS sequence"/>
</dbReference>
<organism evidence="1 2">
    <name type="scientific">Pseudanabaena frigida</name>
    <dbReference type="NCBI Taxonomy" id="945775"/>
    <lineage>
        <taxon>Bacteria</taxon>
        <taxon>Bacillati</taxon>
        <taxon>Cyanobacteriota</taxon>
        <taxon>Cyanophyceae</taxon>
        <taxon>Pseudanabaenales</taxon>
        <taxon>Pseudanabaenaceae</taxon>
        <taxon>Pseudanabaena</taxon>
    </lineage>
</organism>
<proteinExistence type="predicted"/>
<accession>A0A2W4Y8E6</accession>
<reference evidence="1 2" key="2">
    <citation type="submission" date="2018-06" db="EMBL/GenBank/DDBJ databases">
        <title>Metagenomic assembly of (sub)arctic Cyanobacteria and their associated microbiome from non-axenic cultures.</title>
        <authorList>
            <person name="Baurain D."/>
        </authorList>
    </citation>
    <scope>NUCLEOTIDE SEQUENCE [LARGE SCALE GENOMIC DNA]</scope>
    <source>
        <strain evidence="1">ULC066bin1</strain>
    </source>
</reference>
<dbReference type="EMBL" id="QBML01000005">
    <property type="protein sequence ID" value="PZO43255.1"/>
    <property type="molecule type" value="Genomic_DNA"/>
</dbReference>
<comment type="caution">
    <text evidence="1">The sequence shown here is derived from an EMBL/GenBank/DDBJ whole genome shotgun (WGS) entry which is preliminary data.</text>
</comment>
<name>A0A2W4Y8E6_9CYAN</name>
<reference evidence="1 2" key="1">
    <citation type="submission" date="2018-04" db="EMBL/GenBank/DDBJ databases">
        <authorList>
            <person name="Go L.Y."/>
            <person name="Mitchell J.A."/>
        </authorList>
    </citation>
    <scope>NUCLEOTIDE SEQUENCE [LARGE SCALE GENOMIC DNA]</scope>
    <source>
        <strain evidence="1">ULC066bin1</strain>
    </source>
</reference>
<sequence length="205" mass="23082">MNVQYLKQLIEKTINQPWLPIEVNSIAQNLSIIINRPDDGVEVDYKSLMKQIIDVIVNKELDDILGIDVIKFYGRIQGQPKVEWGETYSLLQSKLLINSTQSQDTPSVKSQELLLEAVYQVPLSVWLTIFAESARHSLSLDDLNPDMTLGDRLERGLIELESVVEALEDGYDYSDETTISDSDYMDMIGIGDTNLGGWVPGDDDD</sequence>
<protein>
    <submittedName>
        <fullName evidence="1">Uncharacterized protein</fullName>
    </submittedName>
</protein>
<evidence type="ECO:0000313" key="1">
    <source>
        <dbReference type="EMBL" id="PZO43255.1"/>
    </source>
</evidence>
<evidence type="ECO:0000313" key="2">
    <source>
        <dbReference type="Proteomes" id="UP000249467"/>
    </source>
</evidence>
<dbReference type="AlphaFoldDB" id="A0A2W4Y8E6"/>
<gene>
    <name evidence="1" type="ORF">DCF19_04695</name>
</gene>